<dbReference type="SMART" id="SM00091">
    <property type="entry name" value="PAS"/>
    <property type="match status" value="4"/>
</dbReference>
<sequence length="747" mass="82413">MTRHTPGDRPDSSDDGFLASFVEGSSDPVVSLDGDGTVVYANPAVESVLGYAASDLLGRRIASLVPEATAEKRARSLRARLGDPERLVGEGNVTIPLASADGDVHTFSVRFHDHESEGRRVYTGSFRERTEGDRGRELRTFRNLIEQAGHAIYVTDTDGTIEYVNPAFTEHTGYEAEEAIGETPAILNSGEMPEEYFASLWETIRAGEVWEEEIVDRHKDGESYHAHQTIAPVLDDAGTVSRFVAIQTDITERKAAVGRLKQYRDIVEQLDEPILLQNRDGEFELLNEAVSEFAGVPREELYGDDEFAFMDPETAATIDERREEVLETGEIAEYEVSPTFERSEREATFSTRRYPYYDADGELSGTFAICRDVTDIKARERELERFERAIDGATDLIAAVDREGQFLFANRQYRTYHGIEEADVRGLTLDDVVDDEQYPDVKRHVDRALRGHSIEYRTTRTHPDRGTRTFDVRYYPLEASDEEDGVAGVVGVLRDVTDSENRATQLRVVDRVLQHNLRNAMTVIRGRAEQIADGNVEGFDAPEGGSAAPADPADAASYIVSRADELLTTSEKAHHITEVLSDPPNTEPVDVGRTVDQLVEATAEGFPEASISASTPAAGEAVASATGWIDRAIEELLHNAIVHHDRDRPSVEVAVETTAETVTIEVTDDGPGLNGMNRDVLETGRAVDALYHGSGLGLWLVYWVLQQSGGSATVADVEPRGTVVTVTLPRRDGRTLDPSRDDRAFEG</sequence>
<feature type="domain" description="PAS" evidence="3">
    <location>
        <begin position="14"/>
        <end position="84"/>
    </location>
</feature>
<dbReference type="InterPro" id="IPR000014">
    <property type="entry name" value="PAS"/>
</dbReference>
<dbReference type="AlphaFoldDB" id="A0A1I3BJN3"/>
<evidence type="ECO:0000313" key="5">
    <source>
        <dbReference type="EMBL" id="SFH62497.1"/>
    </source>
</evidence>
<dbReference type="Pfam" id="PF00989">
    <property type="entry name" value="PAS"/>
    <property type="match status" value="2"/>
</dbReference>
<accession>A0A1I3BJN3</accession>
<organism evidence="5 6">
    <name type="scientific">Halorubrum aquaticum</name>
    <dbReference type="NCBI Taxonomy" id="387340"/>
    <lineage>
        <taxon>Archaea</taxon>
        <taxon>Methanobacteriati</taxon>
        <taxon>Methanobacteriota</taxon>
        <taxon>Stenosarchaea group</taxon>
        <taxon>Halobacteria</taxon>
        <taxon>Halobacteriales</taxon>
        <taxon>Haloferacaceae</taxon>
        <taxon>Halorubrum</taxon>
    </lineage>
</organism>
<keyword evidence="1" id="KW-0175">Coiled coil</keyword>
<evidence type="ECO:0000313" key="6">
    <source>
        <dbReference type="Proteomes" id="UP000323537"/>
    </source>
</evidence>
<dbReference type="SMART" id="SM00387">
    <property type="entry name" value="HATPase_c"/>
    <property type="match status" value="1"/>
</dbReference>
<dbReference type="Gene3D" id="3.30.450.20">
    <property type="entry name" value="PAS domain"/>
    <property type="match status" value="4"/>
</dbReference>
<feature type="coiled-coil region" evidence="1">
    <location>
        <begin position="376"/>
        <end position="403"/>
    </location>
</feature>
<dbReference type="InterPro" id="IPR013767">
    <property type="entry name" value="PAS_fold"/>
</dbReference>
<evidence type="ECO:0000259" key="2">
    <source>
        <dbReference type="PROSITE" id="PS50109"/>
    </source>
</evidence>
<feature type="domain" description="PAC" evidence="4">
    <location>
        <begin position="208"/>
        <end position="262"/>
    </location>
</feature>
<proteinExistence type="predicted"/>
<dbReference type="OrthoDB" id="200505at2157"/>
<feature type="domain" description="PAS" evidence="3">
    <location>
        <begin position="137"/>
        <end position="183"/>
    </location>
</feature>
<protein>
    <submittedName>
        <fullName evidence="5">PAS domain S-box-containing protein</fullName>
    </submittedName>
</protein>
<dbReference type="InterPro" id="IPR000700">
    <property type="entry name" value="PAS-assoc_C"/>
</dbReference>
<dbReference type="NCBIfam" id="TIGR00229">
    <property type="entry name" value="sensory_box"/>
    <property type="match status" value="4"/>
</dbReference>
<dbReference type="PRINTS" id="PR00344">
    <property type="entry name" value="BCTRLSENSOR"/>
</dbReference>
<feature type="domain" description="PAC" evidence="4">
    <location>
        <begin position="330"/>
        <end position="385"/>
    </location>
</feature>
<dbReference type="InterPro" id="IPR001610">
    <property type="entry name" value="PAC"/>
</dbReference>
<dbReference type="EMBL" id="FOPZ01000013">
    <property type="protein sequence ID" value="SFH62497.1"/>
    <property type="molecule type" value="Genomic_DNA"/>
</dbReference>
<feature type="domain" description="Histidine kinase" evidence="2">
    <location>
        <begin position="512"/>
        <end position="732"/>
    </location>
</feature>
<dbReference type="GO" id="GO:0016772">
    <property type="term" value="F:transferase activity, transferring phosphorus-containing groups"/>
    <property type="evidence" value="ECO:0007669"/>
    <property type="project" value="InterPro"/>
</dbReference>
<dbReference type="PROSITE" id="PS50112">
    <property type="entry name" value="PAS"/>
    <property type="match status" value="4"/>
</dbReference>
<dbReference type="PANTHER" id="PTHR44757:SF2">
    <property type="entry name" value="BIOFILM ARCHITECTURE MAINTENANCE PROTEIN MBAA"/>
    <property type="match status" value="1"/>
</dbReference>
<feature type="domain" description="PAS" evidence="3">
    <location>
        <begin position="259"/>
        <end position="329"/>
    </location>
</feature>
<dbReference type="SUPFAM" id="SSF55874">
    <property type="entry name" value="ATPase domain of HSP90 chaperone/DNA topoisomerase II/histidine kinase"/>
    <property type="match status" value="1"/>
</dbReference>
<evidence type="ECO:0000259" key="4">
    <source>
        <dbReference type="PROSITE" id="PS50113"/>
    </source>
</evidence>
<gene>
    <name evidence="5" type="ORF">SAMN04488066_11316</name>
</gene>
<dbReference type="PANTHER" id="PTHR44757">
    <property type="entry name" value="DIGUANYLATE CYCLASE DGCP"/>
    <property type="match status" value="1"/>
</dbReference>
<dbReference type="InterPro" id="IPR003594">
    <property type="entry name" value="HATPase_dom"/>
</dbReference>
<dbReference type="InterPro" id="IPR035965">
    <property type="entry name" value="PAS-like_dom_sf"/>
</dbReference>
<dbReference type="InterPro" id="IPR005467">
    <property type="entry name" value="His_kinase_dom"/>
</dbReference>
<dbReference type="InterPro" id="IPR052155">
    <property type="entry name" value="Biofilm_reg_signaling"/>
</dbReference>
<reference evidence="5 6" key="1">
    <citation type="submission" date="2016-10" db="EMBL/GenBank/DDBJ databases">
        <authorList>
            <person name="Varghese N."/>
            <person name="Submissions S."/>
        </authorList>
    </citation>
    <scope>NUCLEOTIDE SEQUENCE [LARGE SCALE GENOMIC DNA]</scope>
    <source>
        <strain evidence="5 6">CGMCC 1.6377</strain>
    </source>
</reference>
<evidence type="ECO:0000259" key="3">
    <source>
        <dbReference type="PROSITE" id="PS50112"/>
    </source>
</evidence>
<dbReference type="InterPro" id="IPR004358">
    <property type="entry name" value="Sig_transdc_His_kin-like_C"/>
</dbReference>
<dbReference type="Pfam" id="PF08448">
    <property type="entry name" value="PAS_4"/>
    <property type="match status" value="2"/>
</dbReference>
<dbReference type="SMART" id="SM00086">
    <property type="entry name" value="PAC"/>
    <property type="match status" value="2"/>
</dbReference>
<dbReference type="Proteomes" id="UP000323537">
    <property type="component" value="Unassembled WGS sequence"/>
</dbReference>
<dbReference type="Pfam" id="PF02518">
    <property type="entry name" value="HATPase_c"/>
    <property type="match status" value="1"/>
</dbReference>
<dbReference type="PROSITE" id="PS50109">
    <property type="entry name" value="HIS_KIN"/>
    <property type="match status" value="1"/>
</dbReference>
<keyword evidence="6" id="KW-1185">Reference proteome</keyword>
<dbReference type="PROSITE" id="PS50113">
    <property type="entry name" value="PAC"/>
    <property type="match status" value="2"/>
</dbReference>
<dbReference type="GO" id="GO:0006355">
    <property type="term" value="P:regulation of DNA-templated transcription"/>
    <property type="evidence" value="ECO:0007669"/>
    <property type="project" value="InterPro"/>
</dbReference>
<name>A0A1I3BJN3_9EURY</name>
<evidence type="ECO:0000256" key="1">
    <source>
        <dbReference type="SAM" id="Coils"/>
    </source>
</evidence>
<feature type="domain" description="PAS" evidence="3">
    <location>
        <begin position="382"/>
        <end position="452"/>
    </location>
</feature>
<dbReference type="SUPFAM" id="SSF55785">
    <property type="entry name" value="PYP-like sensor domain (PAS domain)"/>
    <property type="match status" value="4"/>
</dbReference>
<dbReference type="RefSeq" id="WP_149784823.1">
    <property type="nucleotide sequence ID" value="NZ_BAAADP010000005.1"/>
</dbReference>
<dbReference type="InterPro" id="IPR036890">
    <property type="entry name" value="HATPase_C_sf"/>
</dbReference>
<dbReference type="Gene3D" id="3.30.565.10">
    <property type="entry name" value="Histidine kinase-like ATPase, C-terminal domain"/>
    <property type="match status" value="1"/>
</dbReference>
<dbReference type="CDD" id="cd00130">
    <property type="entry name" value="PAS"/>
    <property type="match status" value="4"/>
</dbReference>
<dbReference type="InterPro" id="IPR013656">
    <property type="entry name" value="PAS_4"/>
</dbReference>